<gene>
    <name evidence="2" type="ORF">PTTG_10336</name>
</gene>
<evidence type="ECO:0000313" key="3">
    <source>
        <dbReference type="EnsemblFungi" id="PTTG_10336-t43_1-p1"/>
    </source>
</evidence>
<dbReference type="EnsemblFungi" id="PTTG_10336-t43_1">
    <property type="protein sequence ID" value="PTTG_10336-t43_1-p1"/>
    <property type="gene ID" value="PTTG_10336"/>
</dbReference>
<organism evidence="2">
    <name type="scientific">Puccinia triticina (isolate 1-1 / race 1 (BBBD))</name>
    <name type="common">Brown leaf rust fungus</name>
    <dbReference type="NCBI Taxonomy" id="630390"/>
    <lineage>
        <taxon>Eukaryota</taxon>
        <taxon>Fungi</taxon>
        <taxon>Dikarya</taxon>
        <taxon>Basidiomycota</taxon>
        <taxon>Pucciniomycotina</taxon>
        <taxon>Pucciniomycetes</taxon>
        <taxon>Pucciniales</taxon>
        <taxon>Pucciniaceae</taxon>
        <taxon>Puccinia</taxon>
    </lineage>
</organism>
<dbReference type="Proteomes" id="UP000005240">
    <property type="component" value="Unassembled WGS sequence"/>
</dbReference>
<dbReference type="AlphaFoldDB" id="A0A0C4FAU3"/>
<protein>
    <submittedName>
        <fullName evidence="2 3">Uncharacterized protein</fullName>
    </submittedName>
</protein>
<accession>A0A0C4FAU3</accession>
<sequence length="320" mass="34287">MAREEGTEDPAATPQEEVDEVPDLNPPKKNKKGAVAKEATRKIATMSTSKVPDNPPQPREAHPIAQDGWEGLLMDLGQPHGKGANNPEERTDTTSNTRAQNKRGWPGSADDGPAPSGTQGATPAQEAFRAWKVQDTLIKTAERAMKAKAEGDMTMANRLYDIGAGLGRALPRANPATAIPTGAGTVHSPLIIEGLRVPVPITGNTQITEKIEVVQPMGKAKPSKTASATGSLICNNLAVPTSVDVGLTPFFQKNLEELKGPLPLTIFNEEWQDKAIMHWSEKKPKAEAAGTDVFCYSGYPYPSKYCQTLWNSHAGLYTGA</sequence>
<proteinExistence type="predicted"/>
<dbReference type="EMBL" id="ADAS02001054">
    <property type="protein sequence ID" value="OAV86514.1"/>
    <property type="molecule type" value="Genomic_DNA"/>
</dbReference>
<name>A0A0C4FAU3_PUCT1</name>
<dbReference type="VEuPathDB" id="FungiDB:PTTG_10336"/>
<reference evidence="2" key="2">
    <citation type="submission" date="2016-05" db="EMBL/GenBank/DDBJ databases">
        <title>Comparative analysis highlights variable genome content of wheat rusts and divergence of the mating loci.</title>
        <authorList>
            <person name="Cuomo C.A."/>
            <person name="Bakkeren G."/>
            <person name="Szabo L."/>
            <person name="Khalil H."/>
            <person name="Joly D."/>
            <person name="Goldberg J."/>
            <person name="Young S."/>
            <person name="Zeng Q."/>
            <person name="Fellers J."/>
        </authorList>
    </citation>
    <scope>NUCLEOTIDE SEQUENCE [LARGE SCALE GENOMIC DNA]</scope>
    <source>
        <strain evidence="2">1-1 BBBD Race 1</strain>
    </source>
</reference>
<evidence type="ECO:0000313" key="4">
    <source>
        <dbReference type="Proteomes" id="UP000005240"/>
    </source>
</evidence>
<evidence type="ECO:0000256" key="1">
    <source>
        <dbReference type="SAM" id="MobiDB-lite"/>
    </source>
</evidence>
<feature type="region of interest" description="Disordered" evidence="1">
    <location>
        <begin position="1"/>
        <end position="124"/>
    </location>
</feature>
<reference evidence="3 4" key="3">
    <citation type="journal article" date="2017" name="G3 (Bethesda)">
        <title>Comparative analysis highlights variable genome content of wheat rusts and divergence of the mating loci.</title>
        <authorList>
            <person name="Cuomo C.A."/>
            <person name="Bakkeren G."/>
            <person name="Khalil H.B."/>
            <person name="Panwar V."/>
            <person name="Joly D."/>
            <person name="Linning R."/>
            <person name="Sakthikumar S."/>
            <person name="Song X."/>
            <person name="Adiconis X."/>
            <person name="Fan L."/>
            <person name="Goldberg J.M."/>
            <person name="Levin J.Z."/>
            <person name="Young S."/>
            <person name="Zeng Q."/>
            <person name="Anikster Y."/>
            <person name="Bruce M."/>
            <person name="Wang M."/>
            <person name="Yin C."/>
            <person name="McCallum B."/>
            <person name="Szabo L.J."/>
            <person name="Hulbert S."/>
            <person name="Chen X."/>
            <person name="Fellers J.P."/>
        </authorList>
    </citation>
    <scope>NUCLEOTIDE SEQUENCE</scope>
    <source>
        <strain evidence="4">Isolate 1-1 / race 1 (BBBD)</strain>
        <strain evidence="3">isolate 1-1 / race 1 (BBBD)</strain>
    </source>
</reference>
<reference evidence="3" key="4">
    <citation type="submission" date="2025-05" db="UniProtKB">
        <authorList>
            <consortium name="EnsemblFungi"/>
        </authorList>
    </citation>
    <scope>IDENTIFICATION</scope>
    <source>
        <strain evidence="3">isolate 1-1 / race 1 (BBBD)</strain>
    </source>
</reference>
<evidence type="ECO:0000313" key="2">
    <source>
        <dbReference type="EMBL" id="OAV86514.1"/>
    </source>
</evidence>
<keyword evidence="4" id="KW-1185">Reference proteome</keyword>
<reference evidence="2" key="1">
    <citation type="submission" date="2009-11" db="EMBL/GenBank/DDBJ databases">
        <authorList>
            <consortium name="The Broad Institute Genome Sequencing Platform"/>
            <person name="Ward D."/>
            <person name="Feldgarden M."/>
            <person name="Earl A."/>
            <person name="Young S.K."/>
            <person name="Zeng Q."/>
            <person name="Koehrsen M."/>
            <person name="Alvarado L."/>
            <person name="Berlin A."/>
            <person name="Bochicchio J."/>
            <person name="Borenstein D."/>
            <person name="Chapman S.B."/>
            <person name="Chen Z."/>
            <person name="Engels R."/>
            <person name="Freedman E."/>
            <person name="Gellesch M."/>
            <person name="Goldberg J."/>
            <person name="Griggs A."/>
            <person name="Gujja S."/>
            <person name="Heilman E."/>
            <person name="Heiman D."/>
            <person name="Hepburn T."/>
            <person name="Howarth C."/>
            <person name="Jen D."/>
            <person name="Larson L."/>
            <person name="Lewis B."/>
            <person name="Mehta T."/>
            <person name="Park D."/>
            <person name="Pearson M."/>
            <person name="Roberts A."/>
            <person name="Saif S."/>
            <person name="Shea T."/>
            <person name="Shenoy N."/>
            <person name="Sisk P."/>
            <person name="Stolte C."/>
            <person name="Sykes S."/>
            <person name="Thomson T."/>
            <person name="Walk T."/>
            <person name="White J."/>
            <person name="Yandava C."/>
            <person name="Izard J."/>
            <person name="Baranova O.V."/>
            <person name="Blanton J.M."/>
            <person name="Tanner A.C."/>
            <person name="Dewhirst F.E."/>
            <person name="Haas B."/>
            <person name="Nusbaum C."/>
            <person name="Birren B."/>
        </authorList>
    </citation>
    <scope>NUCLEOTIDE SEQUENCE [LARGE SCALE GENOMIC DNA]</scope>
    <source>
        <strain evidence="2">1-1 BBBD Race 1</strain>
    </source>
</reference>